<feature type="region of interest" description="Disordered" evidence="1">
    <location>
        <begin position="105"/>
        <end position="147"/>
    </location>
</feature>
<accession>A0ABQ8TTS1</accession>
<gene>
    <name evidence="2" type="ORF">ANN_01510</name>
</gene>
<sequence length="161" mass="15782">MGGVILGGGRRIKCLRFANDMALLANEEMILRDMLLVLNDSCEQNFECDATSGRGGGGFGGGGGDSDGGGRGSSRGGSGSGSALKYVKDILRFKEEISLKLNKRGDFSIDGSVDGSGSGSGSGSGGGGGGGGGSGSGSGSTSSSCSSEETLVIVVLVVKKN</sequence>
<evidence type="ECO:0000313" key="3">
    <source>
        <dbReference type="Proteomes" id="UP001148838"/>
    </source>
</evidence>
<feature type="region of interest" description="Disordered" evidence="1">
    <location>
        <begin position="53"/>
        <end position="82"/>
    </location>
</feature>
<name>A0ABQ8TTS1_PERAM</name>
<feature type="compositionally biased region" description="Gly residues" evidence="1">
    <location>
        <begin position="114"/>
        <end position="138"/>
    </location>
</feature>
<dbReference type="Proteomes" id="UP001148838">
    <property type="component" value="Unassembled WGS sequence"/>
</dbReference>
<organism evidence="2 3">
    <name type="scientific">Periplaneta americana</name>
    <name type="common">American cockroach</name>
    <name type="synonym">Blatta americana</name>
    <dbReference type="NCBI Taxonomy" id="6978"/>
    <lineage>
        <taxon>Eukaryota</taxon>
        <taxon>Metazoa</taxon>
        <taxon>Ecdysozoa</taxon>
        <taxon>Arthropoda</taxon>
        <taxon>Hexapoda</taxon>
        <taxon>Insecta</taxon>
        <taxon>Pterygota</taxon>
        <taxon>Neoptera</taxon>
        <taxon>Polyneoptera</taxon>
        <taxon>Dictyoptera</taxon>
        <taxon>Blattodea</taxon>
        <taxon>Blattoidea</taxon>
        <taxon>Blattidae</taxon>
        <taxon>Blattinae</taxon>
        <taxon>Periplaneta</taxon>
    </lineage>
</organism>
<evidence type="ECO:0000256" key="1">
    <source>
        <dbReference type="SAM" id="MobiDB-lite"/>
    </source>
</evidence>
<proteinExistence type="predicted"/>
<reference evidence="2 3" key="1">
    <citation type="journal article" date="2022" name="Allergy">
        <title>Genome assembly and annotation of Periplaneta americana reveal a comprehensive cockroach allergen profile.</title>
        <authorList>
            <person name="Wang L."/>
            <person name="Xiong Q."/>
            <person name="Saelim N."/>
            <person name="Wang L."/>
            <person name="Nong W."/>
            <person name="Wan A.T."/>
            <person name="Shi M."/>
            <person name="Liu X."/>
            <person name="Cao Q."/>
            <person name="Hui J.H.L."/>
            <person name="Sookrung N."/>
            <person name="Leung T.F."/>
            <person name="Tungtrongchitr A."/>
            <person name="Tsui S.K.W."/>
        </authorList>
    </citation>
    <scope>NUCLEOTIDE SEQUENCE [LARGE SCALE GENOMIC DNA]</scope>
    <source>
        <strain evidence="2">PWHHKU_190912</strain>
    </source>
</reference>
<evidence type="ECO:0000313" key="2">
    <source>
        <dbReference type="EMBL" id="KAJ4450103.1"/>
    </source>
</evidence>
<feature type="compositionally biased region" description="Gly residues" evidence="1">
    <location>
        <begin position="53"/>
        <end position="80"/>
    </location>
</feature>
<keyword evidence="3" id="KW-1185">Reference proteome</keyword>
<comment type="caution">
    <text evidence="2">The sequence shown here is derived from an EMBL/GenBank/DDBJ whole genome shotgun (WGS) entry which is preliminary data.</text>
</comment>
<protein>
    <submittedName>
        <fullName evidence="2">Uncharacterized protein</fullName>
    </submittedName>
</protein>
<dbReference type="EMBL" id="JAJSOF020000003">
    <property type="protein sequence ID" value="KAJ4450103.1"/>
    <property type="molecule type" value="Genomic_DNA"/>
</dbReference>